<reference evidence="2" key="2">
    <citation type="journal article" date="2019" name="Genome Biol. Evol.">
        <title>Day and night: Metabolic profiles and evolutionary relationships of six axenic non-marine cyanobacteria.</title>
        <authorList>
            <person name="Will S.E."/>
            <person name="Henke P."/>
            <person name="Boedeker C."/>
            <person name="Huang S."/>
            <person name="Brinkmann H."/>
            <person name="Rohde M."/>
            <person name="Jarek M."/>
            <person name="Friedl T."/>
            <person name="Seufert S."/>
            <person name="Schumacher M."/>
            <person name="Overmann J."/>
            <person name="Neumann-Schaal M."/>
            <person name="Petersen J."/>
        </authorList>
    </citation>
    <scope>NUCLEOTIDE SEQUENCE [LARGE SCALE GENOMIC DNA]</scope>
    <source>
        <strain evidence="2">PCC 7102</strain>
    </source>
</reference>
<reference evidence="2" key="1">
    <citation type="submission" date="2018-12" db="EMBL/GenBank/DDBJ databases">
        <authorList>
            <person name="Will S."/>
            <person name="Neumann-Schaal M."/>
            <person name="Henke P."/>
        </authorList>
    </citation>
    <scope>NUCLEOTIDE SEQUENCE</scope>
    <source>
        <strain evidence="2">PCC 7102</strain>
    </source>
</reference>
<accession>A0A433VLU6</accession>
<feature type="signal peptide" evidence="1">
    <location>
        <begin position="1"/>
        <end position="23"/>
    </location>
</feature>
<dbReference type="EMBL" id="RSCL01000005">
    <property type="protein sequence ID" value="RUT07123.1"/>
    <property type="molecule type" value="Genomic_DNA"/>
</dbReference>
<proteinExistence type="predicted"/>
<dbReference type="RefSeq" id="WP_127080968.1">
    <property type="nucleotide sequence ID" value="NZ_RSCL01000005.1"/>
</dbReference>
<evidence type="ECO:0000313" key="2">
    <source>
        <dbReference type="EMBL" id="RUT07123.1"/>
    </source>
</evidence>
<sequence>MAKTLTFILIVVLSFTIALPAKAFTCRSDNGHKICILSIKRSAKKYWQYQASVSIDGAKTPVETYDCRQHRIQNDGKIIPFGEDNAGALICSFFKNA</sequence>
<keyword evidence="1" id="KW-0732">Signal</keyword>
<name>A0A433VLU6_9CYAN</name>
<dbReference type="AlphaFoldDB" id="A0A433VLU6"/>
<comment type="caution">
    <text evidence="2">The sequence shown here is derived from an EMBL/GenBank/DDBJ whole genome shotgun (WGS) entry which is preliminary data.</text>
</comment>
<organism evidence="2 3">
    <name type="scientific">Dulcicalothrix desertica PCC 7102</name>
    <dbReference type="NCBI Taxonomy" id="232991"/>
    <lineage>
        <taxon>Bacteria</taxon>
        <taxon>Bacillati</taxon>
        <taxon>Cyanobacteriota</taxon>
        <taxon>Cyanophyceae</taxon>
        <taxon>Nostocales</taxon>
        <taxon>Calotrichaceae</taxon>
        <taxon>Dulcicalothrix</taxon>
    </lineage>
</organism>
<protein>
    <submittedName>
        <fullName evidence="2">Uncharacterized protein</fullName>
    </submittedName>
</protein>
<keyword evidence="3" id="KW-1185">Reference proteome</keyword>
<evidence type="ECO:0000256" key="1">
    <source>
        <dbReference type="SAM" id="SignalP"/>
    </source>
</evidence>
<feature type="chain" id="PRO_5030092573" evidence="1">
    <location>
        <begin position="24"/>
        <end position="97"/>
    </location>
</feature>
<evidence type="ECO:0000313" key="3">
    <source>
        <dbReference type="Proteomes" id="UP000271624"/>
    </source>
</evidence>
<dbReference type="OrthoDB" id="532473at2"/>
<gene>
    <name evidence="2" type="ORF">DSM106972_023840</name>
</gene>
<dbReference type="Proteomes" id="UP000271624">
    <property type="component" value="Unassembled WGS sequence"/>
</dbReference>